<dbReference type="OrthoDB" id="9776369at2"/>
<dbReference type="Proteomes" id="UP000307808">
    <property type="component" value="Unassembled WGS sequence"/>
</dbReference>
<reference evidence="1 2" key="1">
    <citation type="submission" date="2019-04" db="EMBL/GenBank/DDBJ databases">
        <authorList>
            <person name="Dong K."/>
        </authorList>
    </citation>
    <scope>NUCLEOTIDE SEQUENCE [LARGE SCALE GENOMIC DNA]</scope>
    <source>
        <strain evidence="2">dk3543</strain>
    </source>
</reference>
<sequence>MDTSQAAPSGRGAPGSNPCAAAALLRQGRVQLVDDAAVLRDQRHRIEEAYFGRRPDPGA</sequence>
<accession>A0A4U2YL10</accession>
<proteinExistence type="predicted"/>
<organism evidence="1 2">
    <name type="scientific">Nocardioides jishulii</name>
    <dbReference type="NCBI Taxonomy" id="2575440"/>
    <lineage>
        <taxon>Bacteria</taxon>
        <taxon>Bacillati</taxon>
        <taxon>Actinomycetota</taxon>
        <taxon>Actinomycetes</taxon>
        <taxon>Propionibacteriales</taxon>
        <taxon>Nocardioidaceae</taxon>
        <taxon>Nocardioides</taxon>
    </lineage>
</organism>
<protein>
    <submittedName>
        <fullName evidence="1">Uncharacterized protein</fullName>
    </submittedName>
</protein>
<comment type="caution">
    <text evidence="1">The sequence shown here is derived from an EMBL/GenBank/DDBJ whole genome shotgun (WGS) entry which is preliminary data.</text>
</comment>
<keyword evidence="2" id="KW-1185">Reference proteome</keyword>
<gene>
    <name evidence="1" type="ORF">FC770_10480</name>
</gene>
<evidence type="ECO:0000313" key="1">
    <source>
        <dbReference type="EMBL" id="TKI61255.1"/>
    </source>
</evidence>
<dbReference type="AlphaFoldDB" id="A0A4U2YL10"/>
<name>A0A4U2YL10_9ACTN</name>
<dbReference type="EMBL" id="SZPY01000003">
    <property type="protein sequence ID" value="TKI61255.1"/>
    <property type="molecule type" value="Genomic_DNA"/>
</dbReference>
<evidence type="ECO:0000313" key="2">
    <source>
        <dbReference type="Proteomes" id="UP000307808"/>
    </source>
</evidence>